<reference evidence="1 2" key="1">
    <citation type="submission" date="2019-02" db="EMBL/GenBank/DDBJ databases">
        <title>Siculibacillus lacustris gen. nov., sp. nov., a new rosette-forming bacterium isolated from a freshwater crater lake (Lake St. Ana, Romania).</title>
        <authorList>
            <person name="Felfoldi T."/>
            <person name="Marton Z."/>
            <person name="Szabo A."/>
            <person name="Mentes A."/>
            <person name="Boka K."/>
            <person name="Marialigeti K."/>
            <person name="Mathe I."/>
            <person name="Koncz M."/>
            <person name="Schumann P."/>
            <person name="Toth E."/>
        </authorList>
    </citation>
    <scope>NUCLEOTIDE SEQUENCE [LARGE SCALE GENOMIC DNA]</scope>
    <source>
        <strain evidence="1 2">SA-279</strain>
    </source>
</reference>
<evidence type="ECO:0000313" key="1">
    <source>
        <dbReference type="EMBL" id="TBW35073.1"/>
    </source>
</evidence>
<accession>A0A4Q9VIJ5</accession>
<protein>
    <submittedName>
        <fullName evidence="1">Uncharacterized protein</fullName>
    </submittedName>
</protein>
<organism evidence="1 2">
    <name type="scientific">Siculibacillus lacustris</name>
    <dbReference type="NCBI Taxonomy" id="1549641"/>
    <lineage>
        <taxon>Bacteria</taxon>
        <taxon>Pseudomonadati</taxon>
        <taxon>Pseudomonadota</taxon>
        <taxon>Alphaproteobacteria</taxon>
        <taxon>Hyphomicrobiales</taxon>
        <taxon>Ancalomicrobiaceae</taxon>
        <taxon>Siculibacillus</taxon>
    </lineage>
</organism>
<gene>
    <name evidence="1" type="ORF">EYW49_16620</name>
</gene>
<sequence length="198" mass="20983">MTRNDLHTLAATLDATSPKGGSAILSRLLRGDAPFANLQADVAELVADFGGKLSPTARTIAAMVMGAETGAVLIKAAVPATAAVTDDQKARFLIDMGFKAAPKVAALQHSPEAARAAERDEWLASVGMGLSEAKVSTRVPVLSLHSDELPEVPRRGDWYIRDRTGDAFEVAEVEHDGHTGIRCRLIQLGRQHGEPPTA</sequence>
<dbReference type="AlphaFoldDB" id="A0A4Q9VIJ5"/>
<dbReference type="RefSeq" id="WP_131310752.1">
    <property type="nucleotide sequence ID" value="NZ_SJFN01000028.1"/>
</dbReference>
<keyword evidence="2" id="KW-1185">Reference proteome</keyword>
<evidence type="ECO:0000313" key="2">
    <source>
        <dbReference type="Proteomes" id="UP000292781"/>
    </source>
</evidence>
<proteinExistence type="predicted"/>
<dbReference type="EMBL" id="SJFN01000028">
    <property type="protein sequence ID" value="TBW35073.1"/>
    <property type="molecule type" value="Genomic_DNA"/>
</dbReference>
<comment type="caution">
    <text evidence="1">The sequence shown here is derived from an EMBL/GenBank/DDBJ whole genome shotgun (WGS) entry which is preliminary data.</text>
</comment>
<name>A0A4Q9VIJ5_9HYPH</name>
<dbReference type="Proteomes" id="UP000292781">
    <property type="component" value="Unassembled WGS sequence"/>
</dbReference>